<dbReference type="OrthoDB" id="4089664at2759"/>
<dbReference type="AlphaFoldDB" id="A0A9P7ZAN4"/>
<evidence type="ECO:0000256" key="6">
    <source>
        <dbReference type="ARBA" id="ARBA00023006"/>
    </source>
</evidence>
<dbReference type="Gene3D" id="3.30.1460.50">
    <property type="match status" value="1"/>
</dbReference>
<dbReference type="EMBL" id="MU253751">
    <property type="protein sequence ID" value="KAG9248316.1"/>
    <property type="molecule type" value="Genomic_DNA"/>
</dbReference>
<dbReference type="GO" id="GO:0015031">
    <property type="term" value="P:protein transport"/>
    <property type="evidence" value="ECO:0007669"/>
    <property type="project" value="UniProtKB-KW"/>
</dbReference>
<keyword evidence="10" id="KW-1185">Reference proteome</keyword>
<evidence type="ECO:0000313" key="9">
    <source>
        <dbReference type="EMBL" id="KAG9248316.1"/>
    </source>
</evidence>
<proteinExistence type="inferred from homology"/>
<organism evidence="9 10">
    <name type="scientific">Calycina marina</name>
    <dbReference type="NCBI Taxonomy" id="1763456"/>
    <lineage>
        <taxon>Eukaryota</taxon>
        <taxon>Fungi</taxon>
        <taxon>Dikarya</taxon>
        <taxon>Ascomycota</taxon>
        <taxon>Pezizomycotina</taxon>
        <taxon>Leotiomycetes</taxon>
        <taxon>Helotiales</taxon>
        <taxon>Pezizellaceae</taxon>
        <taxon>Calycina</taxon>
    </lineage>
</organism>
<dbReference type="Proteomes" id="UP000887226">
    <property type="component" value="Unassembled WGS sequence"/>
</dbReference>
<sequence length="245" mass="27935">MSHRDEYKQWPFLTEEEFELACALFDKKYVQAKMGPTRQIFKIRVRRTMTTGVTYVEILRLLKLPENNLDLLDAFGKMKASEEEAATDADMMDENTDEEALRTTNQQDDGLPQYTTYARQPYVTYEIHLHPTYRTPTLWFTLHDLPMGEPTFNLDSVYRYLVPPEYKSGLRAAGITGGISAALNPVTDIPAFFIHPCQTGEAMEKLDCSIDNYLMMWIGLVGGCVGLWVPKEMAQAEKSGSIVIR</sequence>
<dbReference type="GO" id="GO:0061651">
    <property type="term" value="F:Atg12 conjugating enzyme activity"/>
    <property type="evidence" value="ECO:0007669"/>
    <property type="project" value="TreeGrafter"/>
</dbReference>
<protein>
    <recommendedName>
        <fullName evidence="2">Ubiquitin-like-conjugating enzyme ATG10</fullName>
    </recommendedName>
    <alternativeName>
        <fullName evidence="7">Autophagy-related protein 10</fullName>
    </alternativeName>
</protein>
<keyword evidence="3" id="KW-0808">Transferase</keyword>
<accession>A0A9P7ZAN4</accession>
<evidence type="ECO:0000256" key="1">
    <source>
        <dbReference type="ARBA" id="ARBA00005696"/>
    </source>
</evidence>
<keyword evidence="4" id="KW-0833">Ubl conjugation pathway</keyword>
<keyword evidence="5" id="KW-0813">Transport</keyword>
<evidence type="ECO:0000256" key="5">
    <source>
        <dbReference type="ARBA" id="ARBA00022927"/>
    </source>
</evidence>
<comment type="similarity">
    <text evidence="1">Belongs to the ATG10 family.</text>
</comment>
<name>A0A9P7ZAN4_9HELO</name>
<gene>
    <name evidence="9" type="ORF">BJ878DRAFT_54001</name>
</gene>
<reference evidence="9" key="1">
    <citation type="journal article" date="2021" name="IMA Fungus">
        <title>Genomic characterization of three marine fungi, including Emericellopsis atlantica sp. nov. with signatures of a generalist lifestyle and marine biomass degradation.</title>
        <authorList>
            <person name="Hagestad O.C."/>
            <person name="Hou L."/>
            <person name="Andersen J.H."/>
            <person name="Hansen E.H."/>
            <person name="Altermark B."/>
            <person name="Li C."/>
            <person name="Kuhnert E."/>
            <person name="Cox R.J."/>
            <person name="Crous P.W."/>
            <person name="Spatafora J.W."/>
            <person name="Lail K."/>
            <person name="Amirebrahimi M."/>
            <person name="Lipzen A."/>
            <person name="Pangilinan J."/>
            <person name="Andreopoulos W."/>
            <person name="Hayes R.D."/>
            <person name="Ng V."/>
            <person name="Grigoriev I.V."/>
            <person name="Jackson S.A."/>
            <person name="Sutton T.D.S."/>
            <person name="Dobson A.D.W."/>
            <person name="Rama T."/>
        </authorList>
    </citation>
    <scope>NUCLEOTIDE SEQUENCE</scope>
    <source>
        <strain evidence="9">TRa3180A</strain>
    </source>
</reference>
<keyword evidence="5" id="KW-0653">Protein transport</keyword>
<dbReference type="GO" id="GO:0005829">
    <property type="term" value="C:cytosol"/>
    <property type="evidence" value="ECO:0007669"/>
    <property type="project" value="TreeGrafter"/>
</dbReference>
<evidence type="ECO:0000256" key="4">
    <source>
        <dbReference type="ARBA" id="ARBA00022786"/>
    </source>
</evidence>
<comment type="caution">
    <text evidence="9">The sequence shown here is derived from an EMBL/GenBank/DDBJ whole genome shotgun (WGS) entry which is preliminary data.</text>
</comment>
<keyword evidence="6" id="KW-0072">Autophagy</keyword>
<dbReference type="PANTHER" id="PTHR14957">
    <property type="entry name" value="UBIQUITIN-LIKE-CONJUGATING ENZYME ATG10"/>
    <property type="match status" value="1"/>
</dbReference>
<evidence type="ECO:0000256" key="7">
    <source>
        <dbReference type="ARBA" id="ARBA00029833"/>
    </source>
</evidence>
<feature type="compositionally biased region" description="Acidic residues" evidence="8">
    <location>
        <begin position="83"/>
        <end position="98"/>
    </location>
</feature>
<dbReference type="PANTHER" id="PTHR14957:SF1">
    <property type="entry name" value="UBIQUITIN-LIKE-CONJUGATING ENZYME ATG10"/>
    <property type="match status" value="1"/>
</dbReference>
<dbReference type="Pfam" id="PF03987">
    <property type="entry name" value="Autophagy_act_C"/>
    <property type="match status" value="1"/>
</dbReference>
<evidence type="ECO:0000256" key="8">
    <source>
        <dbReference type="SAM" id="MobiDB-lite"/>
    </source>
</evidence>
<evidence type="ECO:0000256" key="3">
    <source>
        <dbReference type="ARBA" id="ARBA00022679"/>
    </source>
</evidence>
<feature type="compositionally biased region" description="Polar residues" evidence="8">
    <location>
        <begin position="102"/>
        <end position="112"/>
    </location>
</feature>
<dbReference type="InterPro" id="IPR007135">
    <property type="entry name" value="Atg3/Atg10"/>
</dbReference>
<dbReference type="GO" id="GO:0000045">
    <property type="term" value="P:autophagosome assembly"/>
    <property type="evidence" value="ECO:0007669"/>
    <property type="project" value="TreeGrafter"/>
</dbReference>
<evidence type="ECO:0000256" key="2">
    <source>
        <dbReference type="ARBA" id="ARBA00021099"/>
    </source>
</evidence>
<feature type="region of interest" description="Disordered" evidence="8">
    <location>
        <begin position="83"/>
        <end position="112"/>
    </location>
</feature>
<dbReference type="GO" id="GO:0032446">
    <property type="term" value="P:protein modification by small protein conjugation"/>
    <property type="evidence" value="ECO:0007669"/>
    <property type="project" value="TreeGrafter"/>
</dbReference>
<evidence type="ECO:0000313" key="10">
    <source>
        <dbReference type="Proteomes" id="UP000887226"/>
    </source>
</evidence>
<dbReference type="GO" id="GO:0000422">
    <property type="term" value="P:autophagy of mitochondrion"/>
    <property type="evidence" value="ECO:0007669"/>
    <property type="project" value="TreeGrafter"/>
</dbReference>